<keyword evidence="3" id="KW-1185">Reference proteome</keyword>
<accession>M0ML33</accession>
<sequence>MCRLSVNKTASMTTPSRIPLARTARALRAVRTGVSGVTEAEPEADAESSERDTGDGYADGVLV</sequence>
<evidence type="ECO:0000313" key="2">
    <source>
        <dbReference type="EMBL" id="EMA45145.1"/>
    </source>
</evidence>
<evidence type="ECO:0000313" key="3">
    <source>
        <dbReference type="Proteomes" id="UP000011607"/>
    </source>
</evidence>
<dbReference type="STRING" id="1227454.C446_02642"/>
<reference evidence="2 3" key="1">
    <citation type="journal article" date="2014" name="PLoS Genet.">
        <title>Phylogenetically driven sequencing of extremely halophilic archaea reveals strategies for static and dynamic osmo-response.</title>
        <authorList>
            <person name="Becker E.A."/>
            <person name="Seitzer P.M."/>
            <person name="Tritt A."/>
            <person name="Larsen D."/>
            <person name="Krusor M."/>
            <person name="Yao A.I."/>
            <person name="Wu D."/>
            <person name="Madern D."/>
            <person name="Eisen J.A."/>
            <person name="Darling A.E."/>
            <person name="Facciotti M.T."/>
        </authorList>
    </citation>
    <scope>NUCLEOTIDE SEQUENCE [LARGE SCALE GENOMIC DNA]</scope>
    <source>
        <strain evidence="2 3">JCM 10879</strain>
    </source>
</reference>
<evidence type="ECO:0000256" key="1">
    <source>
        <dbReference type="SAM" id="MobiDB-lite"/>
    </source>
</evidence>
<organism evidence="2 3">
    <name type="scientific">Halobiforma nitratireducens JCM 10879</name>
    <dbReference type="NCBI Taxonomy" id="1227454"/>
    <lineage>
        <taxon>Archaea</taxon>
        <taxon>Methanobacteriati</taxon>
        <taxon>Methanobacteriota</taxon>
        <taxon>Stenosarchaea group</taxon>
        <taxon>Halobacteria</taxon>
        <taxon>Halobacteriales</taxon>
        <taxon>Natrialbaceae</taxon>
        <taxon>Halobiforma</taxon>
    </lineage>
</organism>
<protein>
    <submittedName>
        <fullName evidence="2">Uncharacterized protein</fullName>
    </submittedName>
</protein>
<gene>
    <name evidence="2" type="ORF">C446_02642</name>
</gene>
<proteinExistence type="predicted"/>
<dbReference type="AlphaFoldDB" id="M0ML33"/>
<feature type="region of interest" description="Disordered" evidence="1">
    <location>
        <begin position="32"/>
        <end position="63"/>
    </location>
</feature>
<comment type="caution">
    <text evidence="2">The sequence shown here is derived from an EMBL/GenBank/DDBJ whole genome shotgun (WGS) entry which is preliminary data.</text>
</comment>
<dbReference type="EMBL" id="AOMA01000021">
    <property type="protein sequence ID" value="EMA45145.1"/>
    <property type="molecule type" value="Genomic_DNA"/>
</dbReference>
<name>M0ML33_9EURY</name>
<dbReference type="Proteomes" id="UP000011607">
    <property type="component" value="Unassembled WGS sequence"/>
</dbReference>